<dbReference type="FunFam" id="2.40.30.10:FF:000005">
    <property type="entry name" value="Elongation factor 1-alpha"/>
    <property type="match status" value="1"/>
</dbReference>
<keyword evidence="4" id="KW-0547">Nucleotide-binding</keyword>
<protein>
    <recommendedName>
        <fullName evidence="12">Elongation factor 1-alpha</fullName>
    </recommendedName>
</protein>
<dbReference type="Gene3D" id="2.40.30.10">
    <property type="entry name" value="Translation factors"/>
    <property type="match status" value="2"/>
</dbReference>
<evidence type="ECO:0000256" key="2">
    <source>
        <dbReference type="ARBA" id="ARBA00007249"/>
    </source>
</evidence>
<dbReference type="SUPFAM" id="SSF52540">
    <property type="entry name" value="P-loop containing nucleoside triphosphate hydrolases"/>
    <property type="match status" value="1"/>
</dbReference>
<proteinExistence type="inferred from homology"/>
<evidence type="ECO:0000256" key="4">
    <source>
        <dbReference type="ARBA" id="ARBA00022741"/>
    </source>
</evidence>
<feature type="domain" description="Translation elongation factor EFTu-like" evidence="8">
    <location>
        <begin position="104"/>
        <end position="169"/>
    </location>
</feature>
<dbReference type="InterPro" id="IPR054696">
    <property type="entry name" value="GTP-eEF1A_C"/>
</dbReference>
<sequence length="305" mass="33095">MDTTKWSEDRYNEIVKEVSSFIKKVGYNPKSVPFVPISGWHGDNMLEASENMPWFKGWNKETKAGSSTGKTLLQAIDAIEPPTRPTDKPLRLPLQDVYKIGGIGTVPVGRVESGVIKPGMVVTFAPVGVSTEVKSVEMHHEQLAEGLPGDNVGFNVKNVSVKDIRRGNVASDSKNDPAKESGSFVAQVIVINHPGQIAAGYSPVLDCHTAHIACKFAELQEKIDRRTNKKLEDAPKFVKSGDVAIVKMIPSKPMCVESYQEYPPLGRFAVRDMRQTVAVGVIKSVEKVEKTAKGGKAAGKAGGKK</sequence>
<feature type="domain" description="GTP-eEF1A C-terminal" evidence="9">
    <location>
        <begin position="183"/>
        <end position="283"/>
    </location>
</feature>
<organism evidence="10 11">
    <name type="scientific">Chytriomyces confervae</name>
    <dbReference type="NCBI Taxonomy" id="246404"/>
    <lineage>
        <taxon>Eukaryota</taxon>
        <taxon>Fungi</taxon>
        <taxon>Fungi incertae sedis</taxon>
        <taxon>Chytridiomycota</taxon>
        <taxon>Chytridiomycota incertae sedis</taxon>
        <taxon>Chytridiomycetes</taxon>
        <taxon>Chytridiales</taxon>
        <taxon>Chytriomycetaceae</taxon>
        <taxon>Chytriomyces</taxon>
    </lineage>
</organism>
<dbReference type="PANTHER" id="PTHR44830:SF1">
    <property type="entry name" value="TR-TYPE G DOMAIN-CONTAINING PROTEIN"/>
    <property type="match status" value="1"/>
</dbReference>
<dbReference type="CDD" id="cd03705">
    <property type="entry name" value="EF1_alpha_III"/>
    <property type="match status" value="1"/>
</dbReference>
<dbReference type="EMBL" id="QEAP01000274">
    <property type="protein sequence ID" value="TPX70764.1"/>
    <property type="molecule type" value="Genomic_DNA"/>
</dbReference>
<dbReference type="STRING" id="246404.A0A507F3R9"/>
<evidence type="ECO:0000256" key="6">
    <source>
        <dbReference type="ARBA" id="ARBA00022917"/>
    </source>
</evidence>
<dbReference type="Pfam" id="PF03144">
    <property type="entry name" value="GTP_EFTU_D2"/>
    <property type="match status" value="1"/>
</dbReference>
<dbReference type="FunFam" id="2.40.30.10:FF:000003">
    <property type="entry name" value="Elongation factor 1-alpha"/>
    <property type="match status" value="1"/>
</dbReference>
<evidence type="ECO:0000259" key="8">
    <source>
        <dbReference type="Pfam" id="PF03144"/>
    </source>
</evidence>
<dbReference type="PANTHER" id="PTHR44830">
    <property type="entry name" value="ELONGATION FACTOR 1 ALPHA"/>
    <property type="match status" value="1"/>
</dbReference>
<evidence type="ECO:0000259" key="9">
    <source>
        <dbReference type="Pfam" id="PF22594"/>
    </source>
</evidence>
<comment type="subcellular location">
    <subcellularLocation>
        <location evidence="1">Cytoplasm</location>
    </subcellularLocation>
</comment>
<evidence type="ECO:0000313" key="11">
    <source>
        <dbReference type="Proteomes" id="UP000320333"/>
    </source>
</evidence>
<keyword evidence="11" id="KW-1185">Reference proteome</keyword>
<dbReference type="GO" id="GO:0003746">
    <property type="term" value="F:translation elongation factor activity"/>
    <property type="evidence" value="ECO:0007669"/>
    <property type="project" value="UniProtKB-KW"/>
</dbReference>
<dbReference type="InterPro" id="IPR009000">
    <property type="entry name" value="Transl_B-barrel_sf"/>
</dbReference>
<dbReference type="Gene3D" id="3.40.50.300">
    <property type="entry name" value="P-loop containing nucleotide triphosphate hydrolases"/>
    <property type="match status" value="1"/>
</dbReference>
<dbReference type="Proteomes" id="UP000320333">
    <property type="component" value="Unassembled WGS sequence"/>
</dbReference>
<name>A0A507F3R9_9FUNG</name>
<dbReference type="AlphaFoldDB" id="A0A507F3R9"/>
<comment type="caution">
    <text evidence="10">The sequence shown here is derived from an EMBL/GenBank/DDBJ whole genome shotgun (WGS) entry which is preliminary data.</text>
</comment>
<evidence type="ECO:0000256" key="3">
    <source>
        <dbReference type="ARBA" id="ARBA00022490"/>
    </source>
</evidence>
<accession>A0A507F3R9</accession>
<dbReference type="InterPro" id="IPR027417">
    <property type="entry name" value="P-loop_NTPase"/>
</dbReference>
<keyword evidence="3" id="KW-0963">Cytoplasm</keyword>
<dbReference type="GO" id="GO:0005525">
    <property type="term" value="F:GTP binding"/>
    <property type="evidence" value="ECO:0007669"/>
    <property type="project" value="UniProtKB-KW"/>
</dbReference>
<dbReference type="OrthoDB" id="342024at2759"/>
<keyword evidence="5" id="KW-0251">Elongation factor</keyword>
<evidence type="ECO:0008006" key="12">
    <source>
        <dbReference type="Google" id="ProtNLM"/>
    </source>
</evidence>
<dbReference type="CDD" id="cd03693">
    <property type="entry name" value="EF1_alpha_II"/>
    <property type="match status" value="1"/>
</dbReference>
<evidence type="ECO:0000256" key="5">
    <source>
        <dbReference type="ARBA" id="ARBA00022768"/>
    </source>
</evidence>
<reference evidence="10 11" key="1">
    <citation type="journal article" date="2019" name="Sci. Rep.">
        <title>Comparative genomics of chytrid fungi reveal insights into the obligate biotrophic and pathogenic lifestyle of Synchytrium endobioticum.</title>
        <authorList>
            <person name="van de Vossenberg B.T.L.H."/>
            <person name="Warris S."/>
            <person name="Nguyen H.D.T."/>
            <person name="van Gent-Pelzer M.P.E."/>
            <person name="Joly D.L."/>
            <person name="van de Geest H.C."/>
            <person name="Bonants P.J.M."/>
            <person name="Smith D.S."/>
            <person name="Levesque C.A."/>
            <person name="van der Lee T.A.J."/>
        </authorList>
    </citation>
    <scope>NUCLEOTIDE SEQUENCE [LARGE SCALE GENOMIC DNA]</scope>
    <source>
        <strain evidence="10 11">CBS 675.73</strain>
    </source>
</reference>
<dbReference type="SUPFAM" id="SSF50465">
    <property type="entry name" value="EF-Tu/eEF-1alpha/eIF2-gamma C-terminal domain"/>
    <property type="match status" value="1"/>
</dbReference>
<dbReference type="InterPro" id="IPR004161">
    <property type="entry name" value="EFTu-like_2"/>
</dbReference>
<dbReference type="InterPro" id="IPR009001">
    <property type="entry name" value="Transl_elong_EF1A/Init_IF2_C"/>
</dbReference>
<dbReference type="SUPFAM" id="SSF50447">
    <property type="entry name" value="Translation proteins"/>
    <property type="match status" value="1"/>
</dbReference>
<evidence type="ECO:0000313" key="10">
    <source>
        <dbReference type="EMBL" id="TPX70764.1"/>
    </source>
</evidence>
<gene>
    <name evidence="10" type="ORF">CcCBS67573_g06418</name>
</gene>
<dbReference type="Pfam" id="PF22594">
    <property type="entry name" value="GTP-eEF1A_C"/>
    <property type="match status" value="1"/>
</dbReference>
<evidence type="ECO:0000256" key="1">
    <source>
        <dbReference type="ARBA" id="ARBA00004496"/>
    </source>
</evidence>
<keyword evidence="6" id="KW-0648">Protein biosynthesis</keyword>
<dbReference type="GO" id="GO:0005737">
    <property type="term" value="C:cytoplasm"/>
    <property type="evidence" value="ECO:0007669"/>
    <property type="project" value="UniProtKB-SubCell"/>
</dbReference>
<comment type="similarity">
    <text evidence="2">Belongs to the TRAFAC class translation factor GTPase superfamily. Classic translation factor GTPase family. EF-Tu/EF-1A subfamily.</text>
</comment>
<evidence type="ECO:0000256" key="7">
    <source>
        <dbReference type="ARBA" id="ARBA00023134"/>
    </source>
</evidence>
<keyword evidence="7" id="KW-0342">GTP-binding</keyword>